<evidence type="ECO:0000313" key="2">
    <source>
        <dbReference type="EMBL" id="KAF2148710.1"/>
    </source>
</evidence>
<dbReference type="Proteomes" id="UP000799439">
    <property type="component" value="Unassembled WGS sequence"/>
</dbReference>
<feature type="region of interest" description="Disordered" evidence="1">
    <location>
        <begin position="118"/>
        <end position="138"/>
    </location>
</feature>
<dbReference type="AlphaFoldDB" id="A0A9P4MCG1"/>
<protein>
    <submittedName>
        <fullName evidence="2">Uncharacterized protein</fullName>
    </submittedName>
</protein>
<evidence type="ECO:0000256" key="1">
    <source>
        <dbReference type="SAM" id="MobiDB-lite"/>
    </source>
</evidence>
<accession>A0A9P4MCG1</accession>
<gene>
    <name evidence="2" type="ORF">K461DRAFT_51841</name>
</gene>
<organism evidence="2 3">
    <name type="scientific">Myriangium duriaei CBS 260.36</name>
    <dbReference type="NCBI Taxonomy" id="1168546"/>
    <lineage>
        <taxon>Eukaryota</taxon>
        <taxon>Fungi</taxon>
        <taxon>Dikarya</taxon>
        <taxon>Ascomycota</taxon>
        <taxon>Pezizomycotina</taxon>
        <taxon>Dothideomycetes</taxon>
        <taxon>Dothideomycetidae</taxon>
        <taxon>Myriangiales</taxon>
        <taxon>Myriangiaceae</taxon>
        <taxon>Myriangium</taxon>
    </lineage>
</organism>
<name>A0A9P4MCG1_9PEZI</name>
<reference evidence="2" key="1">
    <citation type="journal article" date="2020" name="Stud. Mycol.">
        <title>101 Dothideomycetes genomes: a test case for predicting lifestyles and emergence of pathogens.</title>
        <authorList>
            <person name="Haridas S."/>
            <person name="Albert R."/>
            <person name="Binder M."/>
            <person name="Bloem J."/>
            <person name="Labutti K."/>
            <person name="Salamov A."/>
            <person name="Andreopoulos B."/>
            <person name="Baker S."/>
            <person name="Barry K."/>
            <person name="Bills G."/>
            <person name="Bluhm B."/>
            <person name="Cannon C."/>
            <person name="Castanera R."/>
            <person name="Culley D."/>
            <person name="Daum C."/>
            <person name="Ezra D."/>
            <person name="Gonzalez J."/>
            <person name="Henrissat B."/>
            <person name="Kuo A."/>
            <person name="Liang C."/>
            <person name="Lipzen A."/>
            <person name="Lutzoni F."/>
            <person name="Magnuson J."/>
            <person name="Mondo S."/>
            <person name="Nolan M."/>
            <person name="Ohm R."/>
            <person name="Pangilinan J."/>
            <person name="Park H.-J."/>
            <person name="Ramirez L."/>
            <person name="Alfaro M."/>
            <person name="Sun H."/>
            <person name="Tritt A."/>
            <person name="Yoshinaga Y."/>
            <person name="Zwiers L.-H."/>
            <person name="Turgeon B."/>
            <person name="Goodwin S."/>
            <person name="Spatafora J."/>
            <person name="Crous P."/>
            <person name="Grigoriev I."/>
        </authorList>
    </citation>
    <scope>NUCLEOTIDE SEQUENCE</scope>
    <source>
        <strain evidence="2">CBS 260.36</strain>
    </source>
</reference>
<sequence length="248" mass="27348">MMRYIVINHSNIPGTWSAIPERPWPINSPSTIGIISEKCSTQTSKNNETTDILDCYQKLILSHHTVSCSAFLLLCMQSRCSGLSISPRRIGGLWWHEKRALGNFARQWRGQACRVTHGTSQAAEREREGRTTRPQSGQGTRALPIIQTLLAIRRTTAGSLDNCQQLQSVSLTKTSVMPQIMPVHYLAQAKPVVQCSDSLLFCEAHACSFYPQSRPLLSPSCHSCSGCCTSPSSNRPCCTTVGEAFPHT</sequence>
<proteinExistence type="predicted"/>
<comment type="caution">
    <text evidence="2">The sequence shown here is derived from an EMBL/GenBank/DDBJ whole genome shotgun (WGS) entry which is preliminary data.</text>
</comment>
<dbReference type="EMBL" id="ML996092">
    <property type="protein sequence ID" value="KAF2148710.1"/>
    <property type="molecule type" value="Genomic_DNA"/>
</dbReference>
<evidence type="ECO:0000313" key="3">
    <source>
        <dbReference type="Proteomes" id="UP000799439"/>
    </source>
</evidence>
<keyword evidence="3" id="KW-1185">Reference proteome</keyword>